<proteinExistence type="predicted"/>
<evidence type="ECO:0008006" key="4">
    <source>
        <dbReference type="Google" id="ProtNLM"/>
    </source>
</evidence>
<accession>A0ABD5AV42</accession>
<feature type="transmembrane region" description="Helical" evidence="1">
    <location>
        <begin position="20"/>
        <end position="42"/>
    </location>
</feature>
<dbReference type="EMBL" id="JAVGJF010000018">
    <property type="protein sequence ID" value="MDQ7175245.1"/>
    <property type="molecule type" value="Genomic_DNA"/>
</dbReference>
<sequence length="133" mass="15328">MLRKLKNVIYTVMDKLGHKVMNTIFIIAFILLILFIGMGTVIPELNRQTYEGKIVQKYAENHSVTTGKTYFIEVQQGNKTIKIENADILLRQKFDSEDIQKEIKEGQSAKIETIGFNAPQWGLYPNLTHIEQK</sequence>
<comment type="caution">
    <text evidence="2">The sequence shown here is derived from an EMBL/GenBank/DDBJ whole genome shotgun (WGS) entry which is preliminary data.</text>
</comment>
<name>A0ABD5AV42_STACR</name>
<dbReference type="AlphaFoldDB" id="A0ABD5AV42"/>
<dbReference type="Proteomes" id="UP001240157">
    <property type="component" value="Unassembled WGS sequence"/>
</dbReference>
<dbReference type="RefSeq" id="WP_233650143.1">
    <property type="nucleotide sequence ID" value="NZ_JAHCNX010000007.1"/>
</dbReference>
<evidence type="ECO:0000313" key="2">
    <source>
        <dbReference type="EMBL" id="MDQ7175245.1"/>
    </source>
</evidence>
<evidence type="ECO:0000313" key="3">
    <source>
        <dbReference type="Proteomes" id="UP001240157"/>
    </source>
</evidence>
<reference evidence="2 3" key="1">
    <citation type="submission" date="2023-08" db="EMBL/GenBank/DDBJ databases">
        <title>Whole genome sequencing of Staphylococcus chromogenes NNSch 2386.</title>
        <authorList>
            <person name="Kropotov V.S."/>
            <person name="Boriskina E.V."/>
            <person name="Gordinskaya N.A."/>
            <person name="Shkurkina I.S."/>
            <person name="Kryazhev D.V."/>
            <person name="Alekseeva A.E."/>
            <person name="Makhova M.A."/>
        </authorList>
    </citation>
    <scope>NUCLEOTIDE SEQUENCE [LARGE SCALE GENOMIC DNA]</scope>
    <source>
        <strain evidence="2 3">NNSch 2386</strain>
    </source>
</reference>
<organism evidence="2 3">
    <name type="scientific">Staphylococcus chromogenes</name>
    <name type="common">Staphylococcus hyicus subsp. chromogenes</name>
    <dbReference type="NCBI Taxonomy" id="46126"/>
    <lineage>
        <taxon>Bacteria</taxon>
        <taxon>Bacillati</taxon>
        <taxon>Bacillota</taxon>
        <taxon>Bacilli</taxon>
        <taxon>Bacillales</taxon>
        <taxon>Staphylococcaceae</taxon>
        <taxon>Staphylococcus</taxon>
    </lineage>
</organism>
<keyword evidence="1" id="KW-1133">Transmembrane helix</keyword>
<protein>
    <recommendedName>
        <fullName evidence="4">DUF3221 domain-containing protein</fullName>
    </recommendedName>
</protein>
<evidence type="ECO:0000256" key="1">
    <source>
        <dbReference type="SAM" id="Phobius"/>
    </source>
</evidence>
<keyword evidence="1" id="KW-0812">Transmembrane</keyword>
<gene>
    <name evidence="2" type="ORF">RCF65_04520</name>
</gene>
<keyword evidence="1" id="KW-0472">Membrane</keyword>